<dbReference type="KEGG" id="nde:NIDE3821"/>
<sequence>MDQQHPSPSRWAIVLAGGEGTRMQPLVHRWLGFNRPKQYCAFVGSRSMFQHTVDRAALVTAPERIVAVVGRDHRDEIQTQLQGRTIGQVIYQPRNCETAAGLFLPLTYIHARAPGATIVVFPSDHFIHPEDRFLAAVGRIAGLAETMPDRLVLLGVRPDRLEMEYGWILPGAALSSPEDAPVCEVHSFMEKPNRIQAAQAFRHGALWNTFVFAAQAELLWQVGTRCFPDVMRRFERLRSVIGRSQEAAVLDAIYKDMPAYNVSTTLLQQTAESAVVVELQDVLWSDWGQPARVAETLHRIGRRPAFPMECLDPPCSTRPQTGADPAPVVQP</sequence>
<evidence type="ECO:0000313" key="3">
    <source>
        <dbReference type="EMBL" id="CBK43496.1"/>
    </source>
</evidence>
<dbReference type="OrthoDB" id="118778at2"/>
<organism evidence="3 4">
    <name type="scientific">Nitrospira defluvii</name>
    <dbReference type="NCBI Taxonomy" id="330214"/>
    <lineage>
        <taxon>Bacteria</taxon>
        <taxon>Pseudomonadati</taxon>
        <taxon>Nitrospirota</taxon>
        <taxon>Nitrospiria</taxon>
        <taxon>Nitrospirales</taxon>
        <taxon>Nitrospiraceae</taxon>
        <taxon>Nitrospira</taxon>
    </lineage>
</organism>
<evidence type="ECO:0000256" key="1">
    <source>
        <dbReference type="SAM" id="MobiDB-lite"/>
    </source>
</evidence>
<dbReference type="STRING" id="330214.NIDE3821"/>
<dbReference type="HOGENOM" id="CLU_035527_0_1_0"/>
<dbReference type="Pfam" id="PF00483">
    <property type="entry name" value="NTP_transferase"/>
    <property type="match status" value="1"/>
</dbReference>
<dbReference type="SUPFAM" id="SSF53448">
    <property type="entry name" value="Nucleotide-diphospho-sugar transferases"/>
    <property type="match status" value="1"/>
</dbReference>
<dbReference type="GO" id="GO:0009298">
    <property type="term" value="P:GDP-mannose biosynthetic process"/>
    <property type="evidence" value="ECO:0007669"/>
    <property type="project" value="TreeGrafter"/>
</dbReference>
<feature type="region of interest" description="Disordered" evidence="1">
    <location>
        <begin position="312"/>
        <end position="331"/>
    </location>
</feature>
<dbReference type="eggNOG" id="COG0836">
    <property type="taxonomic scope" value="Bacteria"/>
</dbReference>
<protein>
    <submittedName>
        <fullName evidence="3">Putative Mannose-1-phosphate guanylyltransferase (GDP)</fullName>
        <ecNumber evidence="3">2.7.7.22</ecNumber>
    </submittedName>
</protein>
<dbReference type="GO" id="GO:0008928">
    <property type="term" value="F:mannose-1-phosphate guanylyltransferase (GDP) activity"/>
    <property type="evidence" value="ECO:0007669"/>
    <property type="project" value="UniProtKB-EC"/>
</dbReference>
<dbReference type="Proteomes" id="UP000001660">
    <property type="component" value="Chromosome"/>
</dbReference>
<feature type="domain" description="Nucleotidyl transferase" evidence="2">
    <location>
        <begin position="12"/>
        <end position="289"/>
    </location>
</feature>
<dbReference type="PANTHER" id="PTHR46390:SF1">
    <property type="entry name" value="MANNOSE-1-PHOSPHATE GUANYLYLTRANSFERASE"/>
    <property type="match status" value="1"/>
</dbReference>
<gene>
    <name evidence="3" type="ORF">NIDE3821</name>
</gene>
<reference evidence="3 4" key="1">
    <citation type="journal article" date="2010" name="Proc. Natl. Acad. Sci. U.S.A.">
        <title>A Nitrospira metagenome illuminates the physiology and evolution of globally important nitrite-oxidizing bacteria.</title>
        <authorList>
            <person name="Lucker S."/>
            <person name="Wagner M."/>
            <person name="Maixner F."/>
            <person name="Pelletier E."/>
            <person name="Koch H."/>
            <person name="Vacherie B."/>
            <person name="Rattei T."/>
            <person name="Sinninghe Damste J."/>
            <person name="Spieck E."/>
            <person name="Le Paslier D."/>
            <person name="Daims H."/>
        </authorList>
    </citation>
    <scope>NUCLEOTIDE SEQUENCE [LARGE SCALE GENOMIC DNA]</scope>
</reference>
<keyword evidence="3" id="KW-0808">Transferase</keyword>
<dbReference type="InterPro" id="IPR005835">
    <property type="entry name" value="NTP_transferase_dom"/>
</dbReference>
<keyword evidence="4" id="KW-1185">Reference proteome</keyword>
<keyword evidence="3" id="KW-0548">Nucleotidyltransferase</keyword>
<dbReference type="EC" id="2.7.7.22" evidence="3"/>
<dbReference type="AlphaFoldDB" id="D8PJC2"/>
<name>D8PJC2_9BACT</name>
<dbReference type="GO" id="GO:0004475">
    <property type="term" value="F:mannose-1-phosphate guanylyltransferase (GTP) activity"/>
    <property type="evidence" value="ECO:0007669"/>
    <property type="project" value="TreeGrafter"/>
</dbReference>
<dbReference type="Gene3D" id="3.90.550.10">
    <property type="entry name" value="Spore Coat Polysaccharide Biosynthesis Protein SpsA, Chain A"/>
    <property type="match status" value="1"/>
</dbReference>
<dbReference type="EMBL" id="FP929003">
    <property type="protein sequence ID" value="CBK43496.1"/>
    <property type="molecule type" value="Genomic_DNA"/>
</dbReference>
<dbReference type="PANTHER" id="PTHR46390">
    <property type="entry name" value="MANNOSE-1-PHOSPHATE GUANYLYLTRANSFERASE"/>
    <property type="match status" value="1"/>
</dbReference>
<dbReference type="InterPro" id="IPR029044">
    <property type="entry name" value="Nucleotide-diphossugar_trans"/>
</dbReference>
<evidence type="ECO:0000259" key="2">
    <source>
        <dbReference type="Pfam" id="PF00483"/>
    </source>
</evidence>
<evidence type="ECO:0000313" key="4">
    <source>
        <dbReference type="Proteomes" id="UP000001660"/>
    </source>
</evidence>
<proteinExistence type="predicted"/>
<accession>D8PJC2</accession>
<dbReference type="InterPro" id="IPR051161">
    <property type="entry name" value="Mannose-6P_isomerase_type2"/>
</dbReference>